<sequence>MATNMEVKTSPAQRNDISVKQSAGQILWTSPNMPNEVSSGSVEDECKKAGINIEHIQKLRQWLDTQPHLPSEFITDLEIILAYHSCNRNSEVTKQVLDLQFTLRTLFTTFFKDRRVDDARVLKALDVTLSLPLEMRAYDNSAVSYHRLIDYDAKKFVLADVLRALVMITDLWQHCSGTWPSYIIIIDLEGITLSHLAKLDVILVQQYLYYLQEAMFVKLKQLHFLNAPSFMDKLLMIIKPFLKRELLDSLIIHRVGSRTIEQYLPLEALPKESGGHFKTYKEAREDTIANLRANEEFFAMESKKRVVESLRPGKPKCITDFFGGIEGSFKKLDID</sequence>
<organism evidence="2 3">
    <name type="scientific">Iphiclides podalirius</name>
    <name type="common">scarce swallowtail</name>
    <dbReference type="NCBI Taxonomy" id="110791"/>
    <lineage>
        <taxon>Eukaryota</taxon>
        <taxon>Metazoa</taxon>
        <taxon>Ecdysozoa</taxon>
        <taxon>Arthropoda</taxon>
        <taxon>Hexapoda</taxon>
        <taxon>Insecta</taxon>
        <taxon>Pterygota</taxon>
        <taxon>Neoptera</taxon>
        <taxon>Endopterygota</taxon>
        <taxon>Lepidoptera</taxon>
        <taxon>Glossata</taxon>
        <taxon>Ditrysia</taxon>
        <taxon>Papilionoidea</taxon>
        <taxon>Papilionidae</taxon>
        <taxon>Papilioninae</taxon>
        <taxon>Iphiclides</taxon>
    </lineage>
</organism>
<dbReference type="InterPro" id="IPR036865">
    <property type="entry name" value="CRAL-TRIO_dom_sf"/>
</dbReference>
<dbReference type="CDD" id="cd00170">
    <property type="entry name" value="SEC14"/>
    <property type="match status" value="1"/>
</dbReference>
<keyword evidence="3" id="KW-1185">Reference proteome</keyword>
<dbReference type="EMBL" id="OW152832">
    <property type="protein sequence ID" value="CAH2051580.1"/>
    <property type="molecule type" value="Genomic_DNA"/>
</dbReference>
<accession>A0ABN8I9L1</accession>
<protein>
    <recommendedName>
        <fullName evidence="1">CRAL-TRIO domain-containing protein</fullName>
    </recommendedName>
</protein>
<dbReference type="SUPFAM" id="SSF52087">
    <property type="entry name" value="CRAL/TRIO domain"/>
    <property type="match status" value="1"/>
</dbReference>
<dbReference type="Gene3D" id="3.40.525.10">
    <property type="entry name" value="CRAL-TRIO lipid binding domain"/>
    <property type="match status" value="1"/>
</dbReference>
<feature type="non-terminal residue" evidence="2">
    <location>
        <position position="1"/>
    </location>
</feature>
<dbReference type="PANTHER" id="PTHR10174:SF213">
    <property type="entry name" value="CRAL-TRIO DOMAIN-CONTAINING PROTEIN"/>
    <property type="match status" value="1"/>
</dbReference>
<reference evidence="2" key="1">
    <citation type="submission" date="2022-03" db="EMBL/GenBank/DDBJ databases">
        <authorList>
            <person name="Martin H S."/>
        </authorList>
    </citation>
    <scope>NUCLEOTIDE SEQUENCE</scope>
</reference>
<gene>
    <name evidence="2" type="ORF">IPOD504_LOCUS7841</name>
</gene>
<dbReference type="PANTHER" id="PTHR10174">
    <property type="entry name" value="ALPHA-TOCOPHEROL TRANSFER PROTEIN-RELATED"/>
    <property type="match status" value="1"/>
</dbReference>
<evidence type="ECO:0000313" key="3">
    <source>
        <dbReference type="Proteomes" id="UP000837857"/>
    </source>
</evidence>
<evidence type="ECO:0000313" key="2">
    <source>
        <dbReference type="EMBL" id="CAH2051580.1"/>
    </source>
</evidence>
<proteinExistence type="predicted"/>
<evidence type="ECO:0000259" key="1">
    <source>
        <dbReference type="PROSITE" id="PS50191"/>
    </source>
</evidence>
<name>A0ABN8I9L1_9NEOP</name>
<dbReference type="Proteomes" id="UP000837857">
    <property type="component" value="Chromosome 20"/>
</dbReference>
<dbReference type="Pfam" id="PF00650">
    <property type="entry name" value="CRAL_TRIO"/>
    <property type="match status" value="1"/>
</dbReference>
<dbReference type="PROSITE" id="PS50191">
    <property type="entry name" value="CRAL_TRIO"/>
    <property type="match status" value="1"/>
</dbReference>
<dbReference type="InterPro" id="IPR001251">
    <property type="entry name" value="CRAL-TRIO_dom"/>
</dbReference>
<feature type="domain" description="CRAL-TRIO" evidence="1">
    <location>
        <begin position="118"/>
        <end position="281"/>
    </location>
</feature>